<dbReference type="RefSeq" id="WP_011810585.1">
    <property type="nucleotide sequence ID" value="NC_008786.1"/>
</dbReference>
<keyword evidence="2" id="KW-1185">Reference proteome</keyword>
<dbReference type="STRING" id="391735.Veis_2853"/>
<dbReference type="Proteomes" id="UP000000374">
    <property type="component" value="Chromosome"/>
</dbReference>
<accession>A1WLT2</accession>
<proteinExistence type="predicted"/>
<dbReference type="AlphaFoldDB" id="A1WLT2"/>
<sequence>MAKSLLDKIGLERSNKLMREATHQAIADAHAHGLPVTADVGGVLSKIFPDGHVEPVKPAPAIAKKETLAA</sequence>
<name>A1WLT2_VEREI</name>
<dbReference type="KEGG" id="vei:Veis_2853"/>
<organism evidence="1 2">
    <name type="scientific">Verminephrobacter eiseniae (strain EF01-2)</name>
    <dbReference type="NCBI Taxonomy" id="391735"/>
    <lineage>
        <taxon>Bacteria</taxon>
        <taxon>Pseudomonadati</taxon>
        <taxon>Pseudomonadota</taxon>
        <taxon>Betaproteobacteria</taxon>
        <taxon>Burkholderiales</taxon>
        <taxon>Comamonadaceae</taxon>
        <taxon>Verminephrobacter</taxon>
    </lineage>
</organism>
<evidence type="ECO:0000313" key="1">
    <source>
        <dbReference type="EMBL" id="ABM58589.1"/>
    </source>
</evidence>
<dbReference type="EMBL" id="CP000542">
    <property type="protein sequence ID" value="ABM58589.1"/>
    <property type="molecule type" value="Genomic_DNA"/>
</dbReference>
<dbReference type="OrthoDB" id="9157142at2"/>
<dbReference type="GeneID" id="76461347"/>
<reference evidence="2" key="1">
    <citation type="submission" date="2006-12" db="EMBL/GenBank/DDBJ databases">
        <title>Complete sequence of chromosome 1 of Verminephrobacter eiseniae EF01-2.</title>
        <authorList>
            <person name="Copeland A."/>
            <person name="Lucas S."/>
            <person name="Lapidus A."/>
            <person name="Barry K."/>
            <person name="Detter J.C."/>
            <person name="Glavina del Rio T."/>
            <person name="Dalin E."/>
            <person name="Tice H."/>
            <person name="Pitluck S."/>
            <person name="Chertkov O."/>
            <person name="Brettin T."/>
            <person name="Bruce D."/>
            <person name="Han C."/>
            <person name="Tapia R."/>
            <person name="Gilna P."/>
            <person name="Schmutz J."/>
            <person name="Larimer F."/>
            <person name="Land M."/>
            <person name="Hauser L."/>
            <person name="Kyrpides N."/>
            <person name="Kim E."/>
            <person name="Stahl D."/>
            <person name="Richardson P."/>
        </authorList>
    </citation>
    <scope>NUCLEOTIDE SEQUENCE [LARGE SCALE GENOMIC DNA]</scope>
    <source>
        <strain evidence="2">EF01-2</strain>
    </source>
</reference>
<evidence type="ECO:0000313" key="2">
    <source>
        <dbReference type="Proteomes" id="UP000000374"/>
    </source>
</evidence>
<dbReference type="HOGENOM" id="CLU_2756706_0_0_4"/>
<gene>
    <name evidence="1" type="ordered locus">Veis_2853</name>
</gene>
<protein>
    <submittedName>
        <fullName evidence="1">Uncharacterized protein</fullName>
    </submittedName>
</protein>